<accession>A0A6V8N2U2</accession>
<comment type="caution">
    <text evidence="2">The sequence shown here is derived from an EMBL/GenBank/DDBJ whole genome shotgun (WGS) entry which is preliminary data.</text>
</comment>
<dbReference type="InterPro" id="IPR045584">
    <property type="entry name" value="Pilin-like"/>
</dbReference>
<dbReference type="SUPFAM" id="SSF54523">
    <property type="entry name" value="Pili subunits"/>
    <property type="match status" value="1"/>
</dbReference>
<dbReference type="Gene3D" id="3.30.700.10">
    <property type="entry name" value="Glycoprotein, Type 4 Pilin"/>
    <property type="match status" value="1"/>
</dbReference>
<proteinExistence type="predicted"/>
<protein>
    <recommendedName>
        <fullName evidence="4">Prepilin-type N-terminal cleavage/methylation domain-containing protein</fullName>
    </recommendedName>
</protein>
<dbReference type="Proteomes" id="UP000587586">
    <property type="component" value="Unassembled WGS sequence"/>
</dbReference>
<name>A0A6V8N2U2_9BACT</name>
<dbReference type="PROSITE" id="PS00409">
    <property type="entry name" value="PROKAR_NTER_METHYL"/>
    <property type="match status" value="1"/>
</dbReference>
<keyword evidence="3" id="KW-1185">Reference proteome</keyword>
<evidence type="ECO:0008006" key="4">
    <source>
        <dbReference type="Google" id="ProtNLM"/>
    </source>
</evidence>
<gene>
    <name evidence="2" type="ORF">GMLC_04210</name>
</gene>
<dbReference type="InterPro" id="IPR012902">
    <property type="entry name" value="N_methyl_site"/>
</dbReference>
<keyword evidence="1" id="KW-0472">Membrane</keyword>
<dbReference type="NCBIfam" id="TIGR02532">
    <property type="entry name" value="IV_pilin_GFxxxE"/>
    <property type="match status" value="1"/>
</dbReference>
<dbReference type="RefSeq" id="WP_183359372.1">
    <property type="nucleotide sequence ID" value="NZ_BLXZ01000001.1"/>
</dbReference>
<evidence type="ECO:0000313" key="3">
    <source>
        <dbReference type="Proteomes" id="UP000587586"/>
    </source>
</evidence>
<reference evidence="3" key="1">
    <citation type="submission" date="2020-06" db="EMBL/GenBank/DDBJ databases">
        <title>Draft genomic sequecing of Geomonas sp. Red745.</title>
        <authorList>
            <person name="Itoh H."/>
            <person name="Xu Z.X."/>
            <person name="Ushijima N."/>
            <person name="Masuda Y."/>
            <person name="Shiratori Y."/>
            <person name="Senoo K."/>
        </authorList>
    </citation>
    <scope>NUCLEOTIDE SEQUENCE [LARGE SCALE GENOMIC DNA]</scope>
    <source>
        <strain evidence="3">Red745</strain>
    </source>
</reference>
<feature type="transmembrane region" description="Helical" evidence="1">
    <location>
        <begin position="12"/>
        <end position="34"/>
    </location>
</feature>
<evidence type="ECO:0000256" key="1">
    <source>
        <dbReference type="SAM" id="Phobius"/>
    </source>
</evidence>
<evidence type="ECO:0000313" key="2">
    <source>
        <dbReference type="EMBL" id="GFO66842.1"/>
    </source>
</evidence>
<keyword evidence="1" id="KW-1133">Transmembrane helix</keyword>
<dbReference type="EMBL" id="BLXZ01000001">
    <property type="protein sequence ID" value="GFO66842.1"/>
    <property type="molecule type" value="Genomic_DNA"/>
</dbReference>
<keyword evidence="1" id="KW-0812">Transmembrane</keyword>
<sequence>MKKVRRDSGFTLVEIMVVVAIFGIVMASVFSVYLTHMKNAYKQDDAVETQQNLRIALDALTRDLKMAGMLVPITTPPLAAGVWGAYSSCLRINTSSPTGTYARIGISRSTSGYSNFSTQLDTSEAVDGFQVGDRVRLIRPFDNSQPLGSVVQANYSTMVISPVLAPNRVTRSISLQYGSGAAFPVGSAVNSSDMLAKAAGSRAFDTVDYSLVTSASNPDCPTGMACLARSVNSRTAEVVASNIKSLRFSYLFDDVSGVAETNAVTSSNLSSIKAVRVTITGTTPRGGSAASAKQLSTVVGLRNRRGY</sequence>
<dbReference type="AlphaFoldDB" id="A0A6V8N2U2"/>
<dbReference type="Pfam" id="PF07963">
    <property type="entry name" value="N_methyl"/>
    <property type="match status" value="1"/>
</dbReference>
<organism evidence="2 3">
    <name type="scientific">Geomonas limicola</name>
    <dbReference type="NCBI Taxonomy" id="2740186"/>
    <lineage>
        <taxon>Bacteria</taxon>
        <taxon>Pseudomonadati</taxon>
        <taxon>Thermodesulfobacteriota</taxon>
        <taxon>Desulfuromonadia</taxon>
        <taxon>Geobacterales</taxon>
        <taxon>Geobacteraceae</taxon>
        <taxon>Geomonas</taxon>
    </lineage>
</organism>